<sequence>MTSTTDRPSFCQELAQTLAATATPEAILPPDLPCSPLDLLIALHQEVLRSMLSNLSRAIHAGDAAKLVAVRCPEDALVQAQAHWTQGTAVLYIPDYKRALDHYDAALAWYERACQQLSPDVPARDVRVVQIVRVFCLSELGRYPEAHEAIDAAEAWLL</sequence>
<reference evidence="1 2" key="1">
    <citation type="submission" date="2015-09" db="EMBL/GenBank/DDBJ databases">
        <title>Draft genome sequence of Kouleothrix aurantiaca JCM 19913.</title>
        <authorList>
            <person name="Hemp J."/>
        </authorList>
    </citation>
    <scope>NUCLEOTIDE SEQUENCE [LARGE SCALE GENOMIC DNA]</scope>
    <source>
        <strain evidence="1 2">COM-B</strain>
    </source>
</reference>
<dbReference type="Gene3D" id="1.25.40.10">
    <property type="entry name" value="Tetratricopeptide repeat domain"/>
    <property type="match status" value="1"/>
</dbReference>
<dbReference type="Proteomes" id="UP000050509">
    <property type="component" value="Unassembled WGS sequence"/>
</dbReference>
<proteinExistence type="predicted"/>
<gene>
    <name evidence="1" type="ORF">SE17_13160</name>
</gene>
<comment type="caution">
    <text evidence="1">The sequence shown here is derived from an EMBL/GenBank/DDBJ whole genome shotgun (WGS) entry which is preliminary data.</text>
</comment>
<organism evidence="1 2">
    <name type="scientific">Kouleothrix aurantiaca</name>
    <dbReference type="NCBI Taxonomy" id="186479"/>
    <lineage>
        <taxon>Bacteria</taxon>
        <taxon>Bacillati</taxon>
        <taxon>Chloroflexota</taxon>
        <taxon>Chloroflexia</taxon>
        <taxon>Chloroflexales</taxon>
        <taxon>Roseiflexineae</taxon>
        <taxon>Roseiflexaceae</taxon>
        <taxon>Kouleothrix</taxon>
    </lineage>
</organism>
<evidence type="ECO:0000313" key="1">
    <source>
        <dbReference type="EMBL" id="KPV52830.1"/>
    </source>
</evidence>
<evidence type="ECO:0008006" key="3">
    <source>
        <dbReference type="Google" id="ProtNLM"/>
    </source>
</evidence>
<name>A0A0P9DRJ4_9CHLR</name>
<dbReference type="EMBL" id="LJCR01000418">
    <property type="protein sequence ID" value="KPV52830.1"/>
    <property type="molecule type" value="Genomic_DNA"/>
</dbReference>
<dbReference type="SUPFAM" id="SSF48452">
    <property type="entry name" value="TPR-like"/>
    <property type="match status" value="1"/>
</dbReference>
<evidence type="ECO:0000313" key="2">
    <source>
        <dbReference type="Proteomes" id="UP000050509"/>
    </source>
</evidence>
<dbReference type="InterPro" id="IPR011990">
    <property type="entry name" value="TPR-like_helical_dom_sf"/>
</dbReference>
<dbReference type="AlphaFoldDB" id="A0A0P9DRJ4"/>
<accession>A0A0P9DRJ4</accession>
<protein>
    <recommendedName>
        <fullName evidence="3">MalT-like TPR region domain-containing protein</fullName>
    </recommendedName>
</protein>
<keyword evidence="2" id="KW-1185">Reference proteome</keyword>